<protein>
    <submittedName>
        <fullName evidence="2">Uncharacterized protein</fullName>
    </submittedName>
</protein>
<keyword evidence="4" id="KW-1185">Reference proteome</keyword>
<organism evidence="2 4">
    <name type="scientific">Saccharopolyspora gregorii</name>
    <dbReference type="NCBI Taxonomy" id="33914"/>
    <lineage>
        <taxon>Bacteria</taxon>
        <taxon>Bacillati</taxon>
        <taxon>Actinomycetota</taxon>
        <taxon>Actinomycetes</taxon>
        <taxon>Pseudonocardiales</taxon>
        <taxon>Pseudonocardiaceae</taxon>
        <taxon>Saccharopolyspora</taxon>
    </lineage>
</organism>
<feature type="region of interest" description="Disordered" evidence="1">
    <location>
        <begin position="1"/>
        <end position="32"/>
    </location>
</feature>
<accession>A0ABP6RGF9</accession>
<evidence type="ECO:0000313" key="4">
    <source>
        <dbReference type="Proteomes" id="UP001500483"/>
    </source>
</evidence>
<dbReference type="EMBL" id="BAAAYK010000005">
    <property type="protein sequence ID" value="GAA3352583.1"/>
    <property type="molecule type" value="Genomic_DNA"/>
</dbReference>
<name>A0ABP6RGF9_9PSEU</name>
<gene>
    <name evidence="2" type="ORF">GCM10020366_02790</name>
    <name evidence="3" type="ORF">GCM10020366_62790</name>
</gene>
<proteinExistence type="predicted"/>
<dbReference type="Proteomes" id="UP001500483">
    <property type="component" value="Unassembled WGS sequence"/>
</dbReference>
<evidence type="ECO:0000256" key="1">
    <source>
        <dbReference type="SAM" id="MobiDB-lite"/>
    </source>
</evidence>
<evidence type="ECO:0000313" key="3">
    <source>
        <dbReference type="EMBL" id="GAA3364925.1"/>
    </source>
</evidence>
<reference evidence="4" key="2">
    <citation type="journal article" date="2019" name="Int. J. Syst. Evol. Microbiol.">
        <title>The Global Catalogue of Microorganisms (GCM) 10K type strain sequencing project: providing services to taxonomists for standard genome sequencing and annotation.</title>
        <authorList>
            <consortium name="The Broad Institute Genomics Platform"/>
            <consortium name="The Broad Institute Genome Sequencing Center for Infectious Disease"/>
            <person name="Wu L."/>
            <person name="Ma J."/>
        </authorList>
    </citation>
    <scope>NUCLEOTIDE SEQUENCE [LARGE SCALE GENOMIC DNA]</scope>
    <source>
        <strain evidence="4">JCM 9687</strain>
    </source>
</reference>
<evidence type="ECO:0000313" key="2">
    <source>
        <dbReference type="EMBL" id="GAA3352583.1"/>
    </source>
</evidence>
<comment type="caution">
    <text evidence="2">The sequence shown here is derived from an EMBL/GenBank/DDBJ whole genome shotgun (WGS) entry which is preliminary data.</text>
</comment>
<dbReference type="EMBL" id="BAAAYK010000038">
    <property type="protein sequence ID" value="GAA3364925.1"/>
    <property type="molecule type" value="Genomic_DNA"/>
</dbReference>
<sequence length="88" mass="9658">MLEDRDVVTAVDETLGHGEATDPGSDDENAHRIHPSCEAGWLADFSQQSYKSELSVLTYSDEHLSNGVMREVNPLGGRRAPPPRPRGK</sequence>
<reference evidence="2" key="1">
    <citation type="journal article" date="2014" name="Int. J. Syst. Evol. Microbiol.">
        <title>Complete genome of a new Firmicutes species belonging to the dominant human colonic microbiota ('Ruminococcus bicirculans') reveals two chromosomes and a selective capacity to utilize plant glucans.</title>
        <authorList>
            <consortium name="NISC Comparative Sequencing Program"/>
            <person name="Wegmann U."/>
            <person name="Louis P."/>
            <person name="Goesmann A."/>
            <person name="Henrissat B."/>
            <person name="Duncan S.H."/>
            <person name="Flint H.J."/>
        </authorList>
    </citation>
    <scope>NUCLEOTIDE SEQUENCE</scope>
    <source>
        <strain evidence="2">JCM 9687</strain>
    </source>
</reference>
<reference evidence="2" key="3">
    <citation type="submission" date="2023-12" db="EMBL/GenBank/DDBJ databases">
        <authorList>
            <person name="Sun Q."/>
            <person name="Inoue M."/>
        </authorList>
    </citation>
    <scope>NUCLEOTIDE SEQUENCE</scope>
    <source>
        <strain evidence="2">JCM 9687</strain>
    </source>
</reference>